<feature type="compositionally biased region" description="Polar residues" evidence="1">
    <location>
        <begin position="1336"/>
        <end position="1345"/>
    </location>
</feature>
<comment type="caution">
    <text evidence="2">The sequence shown here is derived from an EMBL/GenBank/DDBJ whole genome shotgun (WGS) entry which is preliminary data.</text>
</comment>
<feature type="compositionally biased region" description="Low complexity" evidence="1">
    <location>
        <begin position="874"/>
        <end position="888"/>
    </location>
</feature>
<feature type="compositionally biased region" description="Polar residues" evidence="1">
    <location>
        <begin position="295"/>
        <end position="304"/>
    </location>
</feature>
<protein>
    <submittedName>
        <fullName evidence="2">Uncharacterized protein</fullName>
    </submittedName>
</protein>
<feature type="region of interest" description="Disordered" evidence="1">
    <location>
        <begin position="103"/>
        <end position="226"/>
    </location>
</feature>
<feature type="compositionally biased region" description="Polar residues" evidence="1">
    <location>
        <begin position="103"/>
        <end position="127"/>
    </location>
</feature>
<feature type="region of interest" description="Disordered" evidence="1">
    <location>
        <begin position="774"/>
        <end position="818"/>
    </location>
</feature>
<feature type="compositionally biased region" description="Low complexity" evidence="1">
    <location>
        <begin position="412"/>
        <end position="425"/>
    </location>
</feature>
<feature type="compositionally biased region" description="Polar residues" evidence="1">
    <location>
        <begin position="337"/>
        <end position="354"/>
    </location>
</feature>
<reference evidence="2" key="1">
    <citation type="submission" date="2021-03" db="EMBL/GenBank/DDBJ databases">
        <title>Draft genome sequence of rust myrtle Austropuccinia psidii MF-1, a brazilian biotype.</title>
        <authorList>
            <person name="Quecine M.C."/>
            <person name="Pachon D.M.R."/>
            <person name="Bonatelli M.L."/>
            <person name="Correr F.H."/>
            <person name="Franceschini L.M."/>
            <person name="Leite T.F."/>
            <person name="Margarido G.R.A."/>
            <person name="Almeida C.A."/>
            <person name="Ferrarezi J.A."/>
            <person name="Labate C.A."/>
        </authorList>
    </citation>
    <scope>NUCLEOTIDE SEQUENCE</scope>
    <source>
        <strain evidence="2">MF-1</strain>
    </source>
</reference>
<evidence type="ECO:0000313" key="3">
    <source>
        <dbReference type="Proteomes" id="UP000765509"/>
    </source>
</evidence>
<feature type="compositionally biased region" description="Polar residues" evidence="1">
    <location>
        <begin position="803"/>
        <end position="816"/>
    </location>
</feature>
<feature type="compositionally biased region" description="Low complexity" evidence="1">
    <location>
        <begin position="1087"/>
        <end position="1097"/>
    </location>
</feature>
<organism evidence="2 3">
    <name type="scientific">Austropuccinia psidii MF-1</name>
    <dbReference type="NCBI Taxonomy" id="1389203"/>
    <lineage>
        <taxon>Eukaryota</taxon>
        <taxon>Fungi</taxon>
        <taxon>Dikarya</taxon>
        <taxon>Basidiomycota</taxon>
        <taxon>Pucciniomycotina</taxon>
        <taxon>Pucciniomycetes</taxon>
        <taxon>Pucciniales</taxon>
        <taxon>Sphaerophragmiaceae</taxon>
        <taxon>Austropuccinia</taxon>
    </lineage>
</organism>
<name>A0A9Q3GT62_9BASI</name>
<feature type="compositionally biased region" description="Polar residues" evidence="1">
    <location>
        <begin position="664"/>
        <end position="679"/>
    </location>
</feature>
<feature type="region of interest" description="Disordered" evidence="1">
    <location>
        <begin position="1002"/>
        <end position="1032"/>
    </location>
</feature>
<dbReference type="EMBL" id="AVOT02005064">
    <property type="protein sequence ID" value="MBW0478119.1"/>
    <property type="molecule type" value="Genomic_DNA"/>
</dbReference>
<dbReference type="Proteomes" id="UP000765509">
    <property type="component" value="Unassembled WGS sequence"/>
</dbReference>
<feature type="compositionally biased region" description="Pro residues" evidence="1">
    <location>
        <begin position="905"/>
        <end position="914"/>
    </location>
</feature>
<feature type="compositionally biased region" description="Polar residues" evidence="1">
    <location>
        <begin position="1002"/>
        <end position="1012"/>
    </location>
</feature>
<sequence length="1407" mass="155180">MKDPAKYLPVSADDFTLSKLQSYLCKLQVPCLPNDSKEVLLQRFRQHVQGPNQSTSSNKFQDLPDPCNLTVVEIKHFLSMHNVEHPSHARRSSLVELYEGLSKNQSKTSTSSVGSVYLTPQLSTPSTAMPLRRSPRLAQKDSIRSSLKAQRRSANQEDYFLGSKALSSGGSKKRSPHRQRTPVAESKKRQCKESRTDNVSPSPLGAPNLATDLESPPAKAPCQPSRPRALDLTSIKAVCTSLQVPLNAEAEKYFSSERLVSPPDKSANESPQLSTPSTAMPLRRSPRFAQKESIRSSVKSQLHSANPGDDFFSSKGVSPGGSQKPSPHRVKEPVAESQKTQCPETRNDISSSSPLGPPKLTTDLKKQPGKPPSQRSSPCALEITSVQRGVLLHELLGAAPKEAFISPTPFLSSSSGASNQSLPASPAEKGNISPLPTSNLNFPPTDPTPPASVWTFPLMPKNVQGTSGRADIHSAENATSEPNDHIMDRPQIVEGNGSDDTRTHLFEPGGNVRVNHANEEAHNNDTSSEALAASLLRSGQITPSRPSPPMPSIPMCRIHDGTEPDCPPPGKRYRQTNVSENGSTNIVQCLSLEDCPDVSNLSTREIKAYLRKNHSSFKASERRSQLVHKYHHLISRNDHSSTQRGAESQVAPSFSASFVNASQAPPVVSNTPTNLTWSNPEDPPRPSPPMPCTPSRCSHDNTEPDCPTSGKRCRKTHVPAIASTNSAQCSTLTEWPDVSTLSARQIKAYLHNHNRTFKSTDRRCQLVYKYKHLSGQSSSPNQNQYSSCTQASQETKEVPSGDKSPTANAPSSSYVQSPVDLEHTDNVSLGHMENYLKINNFTSQRPPRRARLKANYHILLSQNAPNTQSHSEGPPSQSNNNPTNSCTSFSAQDPLIPVSTSKTPQPSPYHPNPSTPTACHNPLASPTYIPHTPIESTSAVPYNPLASNLAVPFDSISDPPIPTRPSQGFDSIHNSPHQPVASTLAVQDNSIYNSHTPTCPTQTFDSNCNPPSHQAAPRDLDSSPSIPSWRDGISAPTDPHCSANLQEVVGALKHFTNQASEQNSKIIRRMDLIVDKLSAIDFNPLPFTNSSTPSPSSHGRANIPPPATPEERAHWNCNTDPEIESDSSEEDDHPDSPLRDPQFPYPGGPGHREASQQTLKIIWRAMRSFQPSLGEPFTTPENRFCWTFAFKLFLKLVSCGEYEGINLDITNEQVIWNALRNHVQNRLMSKYRQQQWSADHKEKHKKMCRRLARLTKTRQARVSFLLTQPPLMALIPIVEECCSDDETADEYEEERPNRPNSKNSQRKQCNILKLPWRHPCLDRIMQIIDKLRQPVDDQNPNTPKNSRSRIRQHPREVATSTIEAKSGLPASCYNPLWLQTQPLYEVRALQMKPAPVLHPFLQILESL</sequence>
<accession>A0A9Q3GT62</accession>
<feature type="region of interest" description="Disordered" evidence="1">
    <location>
        <begin position="1087"/>
        <end position="1154"/>
    </location>
</feature>
<feature type="compositionally biased region" description="Basic residues" evidence="1">
    <location>
        <begin position="171"/>
        <end position="180"/>
    </location>
</feature>
<dbReference type="OrthoDB" id="2507498at2759"/>
<feature type="region of interest" description="Disordered" evidence="1">
    <location>
        <begin position="664"/>
        <end position="713"/>
    </location>
</feature>
<feature type="compositionally biased region" description="Basic and acidic residues" evidence="1">
    <location>
        <begin position="185"/>
        <end position="196"/>
    </location>
</feature>
<keyword evidence="3" id="KW-1185">Reference proteome</keyword>
<evidence type="ECO:0000256" key="1">
    <source>
        <dbReference type="SAM" id="MobiDB-lite"/>
    </source>
</evidence>
<feature type="compositionally biased region" description="Low complexity" evidence="1">
    <location>
        <begin position="774"/>
        <end position="787"/>
    </location>
</feature>
<feature type="region of interest" description="Disordered" evidence="1">
    <location>
        <begin position="864"/>
        <end position="930"/>
    </location>
</feature>
<proteinExistence type="predicted"/>
<feature type="compositionally biased region" description="Acidic residues" evidence="1">
    <location>
        <begin position="1121"/>
        <end position="1133"/>
    </location>
</feature>
<evidence type="ECO:0000313" key="2">
    <source>
        <dbReference type="EMBL" id="MBW0478119.1"/>
    </source>
</evidence>
<feature type="region of interest" description="Disordered" evidence="1">
    <location>
        <begin position="1331"/>
        <end position="1360"/>
    </location>
</feature>
<feature type="region of interest" description="Disordered" evidence="1">
    <location>
        <begin position="412"/>
        <end position="443"/>
    </location>
</feature>
<feature type="compositionally biased region" description="Polar residues" evidence="1">
    <location>
        <begin position="268"/>
        <end position="278"/>
    </location>
</feature>
<feature type="region of interest" description="Disordered" evidence="1">
    <location>
        <begin position="259"/>
        <end position="380"/>
    </location>
</feature>
<gene>
    <name evidence="2" type="ORF">O181_017834</name>
</gene>